<dbReference type="Pfam" id="PF02632">
    <property type="entry name" value="BioY"/>
    <property type="match status" value="1"/>
</dbReference>
<dbReference type="InterPro" id="IPR003784">
    <property type="entry name" value="BioY"/>
</dbReference>
<sequence length="188" mass="20026">MDVRKLVYVSLFATVIGVLGLFPPIPLGFSPVPITLQTLGVMLAGSVLGARFGPKYASYSLILFLLLVATGLPLLSGGRGGLGVFVTPSGGFLIGWVAGAFIIGYISYKMKETSLFKLMVANLVGGMLVIYLFGIPFQAFVMEISIGQAALLNLIYLPGDFTKVMIASLLAIKLQKRVPLLKEVKALN</sequence>
<evidence type="ECO:0000256" key="5">
    <source>
        <dbReference type="ARBA" id="ARBA00022692"/>
    </source>
</evidence>
<dbReference type="OrthoDB" id="9803495at2"/>
<dbReference type="EMBL" id="QWEH01000002">
    <property type="protein sequence ID" value="RHW34210.1"/>
    <property type="molecule type" value="Genomic_DNA"/>
</dbReference>
<evidence type="ECO:0000256" key="3">
    <source>
        <dbReference type="ARBA" id="ARBA00022448"/>
    </source>
</evidence>
<dbReference type="Gene3D" id="1.10.1760.20">
    <property type="match status" value="1"/>
</dbReference>
<keyword evidence="11" id="KW-1185">Reference proteome</keyword>
<evidence type="ECO:0000313" key="10">
    <source>
        <dbReference type="EMBL" id="RHW34210.1"/>
    </source>
</evidence>
<feature type="transmembrane region" description="Helical" evidence="9">
    <location>
        <begin position="31"/>
        <end position="49"/>
    </location>
</feature>
<comment type="caution">
    <text evidence="10">The sequence shown here is derived from an EMBL/GenBank/DDBJ whole genome shotgun (WGS) entry which is preliminary data.</text>
</comment>
<accession>A0A417YL82</accession>
<feature type="transmembrane region" description="Helical" evidence="9">
    <location>
        <begin position="56"/>
        <end position="76"/>
    </location>
</feature>
<evidence type="ECO:0000313" key="11">
    <source>
        <dbReference type="Proteomes" id="UP000285456"/>
    </source>
</evidence>
<feature type="transmembrane region" description="Helical" evidence="9">
    <location>
        <begin position="7"/>
        <end position="25"/>
    </location>
</feature>
<dbReference type="AlphaFoldDB" id="A0A417YL82"/>
<name>A0A417YL82_9BACI</name>
<dbReference type="GO" id="GO:0005886">
    <property type="term" value="C:plasma membrane"/>
    <property type="evidence" value="ECO:0007669"/>
    <property type="project" value="UniProtKB-SubCell"/>
</dbReference>
<comment type="similarity">
    <text evidence="2 8">Belongs to the BioY family.</text>
</comment>
<evidence type="ECO:0000256" key="8">
    <source>
        <dbReference type="PIRNR" id="PIRNR016661"/>
    </source>
</evidence>
<keyword evidence="6 9" id="KW-1133">Transmembrane helix</keyword>
<feature type="transmembrane region" description="Helical" evidence="9">
    <location>
        <begin position="82"/>
        <end position="106"/>
    </location>
</feature>
<dbReference type="PANTHER" id="PTHR34295">
    <property type="entry name" value="BIOTIN TRANSPORTER BIOY"/>
    <property type="match status" value="1"/>
</dbReference>
<feature type="transmembrane region" description="Helical" evidence="9">
    <location>
        <begin position="149"/>
        <end position="172"/>
    </location>
</feature>
<evidence type="ECO:0000256" key="6">
    <source>
        <dbReference type="ARBA" id="ARBA00022989"/>
    </source>
</evidence>
<dbReference type="PIRSF" id="PIRSF016661">
    <property type="entry name" value="BioY"/>
    <property type="match status" value="1"/>
</dbReference>
<reference evidence="10 11" key="1">
    <citation type="journal article" date="2007" name="Int. J. Syst. Evol. Microbiol.">
        <title>Oceanobacillus profundus sp. nov., isolated from a deep-sea sediment core.</title>
        <authorList>
            <person name="Kim Y.G."/>
            <person name="Choi D.H."/>
            <person name="Hyun S."/>
            <person name="Cho B.C."/>
        </authorList>
    </citation>
    <scope>NUCLEOTIDE SEQUENCE [LARGE SCALE GENOMIC DNA]</scope>
    <source>
        <strain evidence="10 11">DSM 18246</strain>
    </source>
</reference>
<evidence type="ECO:0000256" key="2">
    <source>
        <dbReference type="ARBA" id="ARBA00010692"/>
    </source>
</evidence>
<evidence type="ECO:0000256" key="7">
    <source>
        <dbReference type="ARBA" id="ARBA00023136"/>
    </source>
</evidence>
<comment type="subcellular location">
    <subcellularLocation>
        <location evidence="1 8">Cell membrane</location>
        <topology evidence="1 8">Multi-pass membrane protein</topology>
    </subcellularLocation>
</comment>
<evidence type="ECO:0000256" key="4">
    <source>
        <dbReference type="ARBA" id="ARBA00022475"/>
    </source>
</evidence>
<dbReference type="GO" id="GO:0015225">
    <property type="term" value="F:biotin transmembrane transporter activity"/>
    <property type="evidence" value="ECO:0007669"/>
    <property type="project" value="UniProtKB-UniRule"/>
</dbReference>
<keyword evidence="7 8" id="KW-0472">Membrane</keyword>
<organism evidence="10 11">
    <name type="scientific">Oceanobacillus profundus</name>
    <dbReference type="NCBI Taxonomy" id="372463"/>
    <lineage>
        <taxon>Bacteria</taxon>
        <taxon>Bacillati</taxon>
        <taxon>Bacillota</taxon>
        <taxon>Bacilli</taxon>
        <taxon>Bacillales</taxon>
        <taxon>Bacillaceae</taxon>
        <taxon>Oceanobacillus</taxon>
    </lineage>
</organism>
<keyword evidence="3 8" id="KW-0813">Transport</keyword>
<proteinExistence type="inferred from homology"/>
<evidence type="ECO:0000256" key="9">
    <source>
        <dbReference type="SAM" id="Phobius"/>
    </source>
</evidence>
<keyword evidence="5 9" id="KW-0812">Transmembrane</keyword>
<protein>
    <recommendedName>
        <fullName evidence="8">Biotin transporter</fullName>
    </recommendedName>
</protein>
<keyword evidence="4 8" id="KW-1003">Cell membrane</keyword>
<dbReference type="RefSeq" id="WP_118888619.1">
    <property type="nucleotide sequence ID" value="NZ_PHUT01000002.1"/>
</dbReference>
<dbReference type="PANTHER" id="PTHR34295:SF4">
    <property type="entry name" value="BIOTIN TRANSPORTER BIOY-RELATED"/>
    <property type="match status" value="1"/>
</dbReference>
<gene>
    <name evidence="10" type="ORF">D1B32_03285</name>
</gene>
<dbReference type="Proteomes" id="UP000285456">
    <property type="component" value="Unassembled WGS sequence"/>
</dbReference>
<evidence type="ECO:0000256" key="1">
    <source>
        <dbReference type="ARBA" id="ARBA00004651"/>
    </source>
</evidence>
<feature type="transmembrane region" description="Helical" evidence="9">
    <location>
        <begin position="118"/>
        <end position="137"/>
    </location>
</feature>